<gene>
    <name evidence="1" type="ORF">GOP47_0024180</name>
</gene>
<dbReference type="Proteomes" id="UP000886520">
    <property type="component" value="Chromosome 23"/>
</dbReference>
<protein>
    <submittedName>
        <fullName evidence="1">Uncharacterized protein</fullName>
    </submittedName>
</protein>
<evidence type="ECO:0000313" key="2">
    <source>
        <dbReference type="Proteomes" id="UP000886520"/>
    </source>
</evidence>
<proteinExistence type="predicted"/>
<organism evidence="1 2">
    <name type="scientific">Adiantum capillus-veneris</name>
    <name type="common">Maidenhair fern</name>
    <dbReference type="NCBI Taxonomy" id="13818"/>
    <lineage>
        <taxon>Eukaryota</taxon>
        <taxon>Viridiplantae</taxon>
        <taxon>Streptophyta</taxon>
        <taxon>Embryophyta</taxon>
        <taxon>Tracheophyta</taxon>
        <taxon>Polypodiopsida</taxon>
        <taxon>Polypodiidae</taxon>
        <taxon>Polypodiales</taxon>
        <taxon>Pteridineae</taxon>
        <taxon>Pteridaceae</taxon>
        <taxon>Vittarioideae</taxon>
        <taxon>Adiantum</taxon>
    </lineage>
</organism>
<comment type="caution">
    <text evidence="1">The sequence shown here is derived from an EMBL/GenBank/DDBJ whole genome shotgun (WGS) entry which is preliminary data.</text>
</comment>
<dbReference type="EMBL" id="JABFUD020000023">
    <property type="protein sequence ID" value="KAI5061675.1"/>
    <property type="molecule type" value="Genomic_DNA"/>
</dbReference>
<accession>A0A9D4Z5B1</accession>
<keyword evidence="2" id="KW-1185">Reference proteome</keyword>
<reference evidence="1" key="1">
    <citation type="submission" date="2021-01" db="EMBL/GenBank/DDBJ databases">
        <title>Adiantum capillus-veneris genome.</title>
        <authorList>
            <person name="Fang Y."/>
            <person name="Liao Q."/>
        </authorList>
    </citation>
    <scope>NUCLEOTIDE SEQUENCE</scope>
    <source>
        <strain evidence="1">H3</strain>
        <tissue evidence="1">Leaf</tissue>
    </source>
</reference>
<name>A0A9D4Z5B1_ADICA</name>
<evidence type="ECO:0000313" key="1">
    <source>
        <dbReference type="EMBL" id="KAI5061675.1"/>
    </source>
</evidence>
<dbReference type="AlphaFoldDB" id="A0A9D4Z5B1"/>
<sequence length="138" mass="15129">MRHIQIRLRSTPPRMAFLQHTRSLLLPKKLATLARDFSQSVFNPPGIPLQLMALPLLSQVPIVLPPLALGVLFLDQPVGQLDKETPFLVQTPKPRPSAAFSAPKLLAFQQPHGQPLLQLLPPLSFCFLLMDSGGSSAP</sequence>